<dbReference type="EMBL" id="HBJA01058393">
    <property type="protein sequence ID" value="CAE0809532.1"/>
    <property type="molecule type" value="Transcribed_RNA"/>
</dbReference>
<organism evidence="1">
    <name type="scientific">Eutreptiella gymnastica</name>
    <dbReference type="NCBI Taxonomy" id="73025"/>
    <lineage>
        <taxon>Eukaryota</taxon>
        <taxon>Discoba</taxon>
        <taxon>Euglenozoa</taxon>
        <taxon>Euglenida</taxon>
        <taxon>Spirocuta</taxon>
        <taxon>Euglenophyceae</taxon>
        <taxon>Eutreptiales</taxon>
        <taxon>Eutreptiaceae</taxon>
        <taxon>Eutreptiella</taxon>
    </lineage>
</organism>
<name>A0A7S4FS46_9EUGL</name>
<evidence type="ECO:0000313" key="1">
    <source>
        <dbReference type="EMBL" id="CAE0809532.1"/>
    </source>
</evidence>
<proteinExistence type="predicted"/>
<accession>A0A7S4FS46</accession>
<sequence length="105" mass="11971">MHQKIFFTPCRRSFWYVLPAPLALGEEQSARLILTVVVGKSDTPNYPLLQTLPSDPLTANMATAHIAGKGGSLPCSTNFLLVLLWHDFRPDQSWYKRLYLRGFDY</sequence>
<dbReference type="AlphaFoldDB" id="A0A7S4FS46"/>
<protein>
    <submittedName>
        <fullName evidence="1">Uncharacterized protein</fullName>
    </submittedName>
</protein>
<gene>
    <name evidence="1" type="ORF">EGYM00163_LOCUS20664</name>
</gene>
<reference evidence="1" key="1">
    <citation type="submission" date="2021-01" db="EMBL/GenBank/DDBJ databases">
        <authorList>
            <person name="Corre E."/>
            <person name="Pelletier E."/>
            <person name="Niang G."/>
            <person name="Scheremetjew M."/>
            <person name="Finn R."/>
            <person name="Kale V."/>
            <person name="Holt S."/>
            <person name="Cochrane G."/>
            <person name="Meng A."/>
            <person name="Brown T."/>
            <person name="Cohen L."/>
        </authorList>
    </citation>
    <scope>NUCLEOTIDE SEQUENCE</scope>
    <source>
        <strain evidence="1">CCMP1594</strain>
    </source>
</reference>